<reference evidence="4 5" key="1">
    <citation type="submission" date="2023-01" db="EMBL/GenBank/DDBJ databases">
        <title>Pseudomonas SA3-5T sp. nov., isolated from tidal flat sediment.</title>
        <authorList>
            <person name="Kim H.S."/>
            <person name="Kim J.-S."/>
            <person name="Suh M.K."/>
            <person name="Eom M.K."/>
            <person name="Lee J.-S."/>
        </authorList>
    </citation>
    <scope>NUCLEOTIDE SEQUENCE [LARGE SCALE GENOMIC DNA]</scope>
    <source>
        <strain evidence="4 5">SA3-5</strain>
    </source>
</reference>
<keyword evidence="1" id="KW-0808">Transferase</keyword>
<gene>
    <name evidence="4" type="ORF">PH586_06280</name>
</gene>
<dbReference type="Proteomes" id="UP001212042">
    <property type="component" value="Unassembled WGS sequence"/>
</dbReference>
<feature type="domain" description="N-acetyltransferase" evidence="3">
    <location>
        <begin position="17"/>
        <end position="163"/>
    </location>
</feature>
<dbReference type="SUPFAM" id="SSF55729">
    <property type="entry name" value="Acyl-CoA N-acyltransferases (Nat)"/>
    <property type="match status" value="1"/>
</dbReference>
<evidence type="ECO:0000256" key="2">
    <source>
        <dbReference type="ARBA" id="ARBA00023315"/>
    </source>
</evidence>
<dbReference type="Gene3D" id="3.40.630.30">
    <property type="match status" value="1"/>
</dbReference>
<evidence type="ECO:0000313" key="4">
    <source>
        <dbReference type="EMBL" id="MDA7085993.1"/>
    </source>
</evidence>
<name>A0ABT4XCR8_9PSED</name>
<sequence length="163" mass="17318">MTQSASQHVPDSPFAHFVLRPACPGDAQALSALLQQLAPDGARPDAKLLALRLSAPAPNQVVLVAKRDGKLLGTCTLHLIEHLAHNFARSAILEDVVVDADARGLGIGQALIDKAVERARAWGCYKLALSSNQSREAAHRFYQGLGFKPHGISLALALESGET</sequence>
<keyword evidence="2" id="KW-0012">Acyltransferase</keyword>
<dbReference type="PROSITE" id="PS51186">
    <property type="entry name" value="GNAT"/>
    <property type="match status" value="1"/>
</dbReference>
<protein>
    <submittedName>
        <fullName evidence="4">GNAT family N-acetyltransferase</fullName>
    </submittedName>
</protein>
<evidence type="ECO:0000256" key="1">
    <source>
        <dbReference type="ARBA" id="ARBA00022679"/>
    </source>
</evidence>
<dbReference type="EMBL" id="JAQJZJ010000002">
    <property type="protein sequence ID" value="MDA7085993.1"/>
    <property type="molecule type" value="Genomic_DNA"/>
</dbReference>
<dbReference type="RefSeq" id="WP_271346903.1">
    <property type="nucleotide sequence ID" value="NZ_JAQJZJ010000002.1"/>
</dbReference>
<accession>A0ABT4XCR8</accession>
<keyword evidence="5" id="KW-1185">Reference proteome</keyword>
<comment type="caution">
    <text evidence="4">The sequence shown here is derived from an EMBL/GenBank/DDBJ whole genome shotgun (WGS) entry which is preliminary data.</text>
</comment>
<dbReference type="Pfam" id="PF00583">
    <property type="entry name" value="Acetyltransf_1"/>
    <property type="match status" value="1"/>
</dbReference>
<proteinExistence type="predicted"/>
<dbReference type="CDD" id="cd04301">
    <property type="entry name" value="NAT_SF"/>
    <property type="match status" value="1"/>
</dbReference>
<dbReference type="PANTHER" id="PTHR43877">
    <property type="entry name" value="AMINOALKYLPHOSPHONATE N-ACETYLTRANSFERASE-RELATED-RELATED"/>
    <property type="match status" value="1"/>
</dbReference>
<organism evidence="4 5">
    <name type="scientific">Pseudomonas aestuarii</name>
    <dbReference type="NCBI Taxonomy" id="3018340"/>
    <lineage>
        <taxon>Bacteria</taxon>
        <taxon>Pseudomonadati</taxon>
        <taxon>Pseudomonadota</taxon>
        <taxon>Gammaproteobacteria</taxon>
        <taxon>Pseudomonadales</taxon>
        <taxon>Pseudomonadaceae</taxon>
        <taxon>Pseudomonas</taxon>
    </lineage>
</organism>
<evidence type="ECO:0000313" key="5">
    <source>
        <dbReference type="Proteomes" id="UP001212042"/>
    </source>
</evidence>
<dbReference type="InterPro" id="IPR000182">
    <property type="entry name" value="GNAT_dom"/>
</dbReference>
<dbReference type="InterPro" id="IPR050832">
    <property type="entry name" value="Bact_Acetyltransf"/>
</dbReference>
<evidence type="ECO:0000259" key="3">
    <source>
        <dbReference type="PROSITE" id="PS51186"/>
    </source>
</evidence>
<dbReference type="InterPro" id="IPR016181">
    <property type="entry name" value="Acyl_CoA_acyltransferase"/>
</dbReference>
<dbReference type="PANTHER" id="PTHR43877:SF1">
    <property type="entry name" value="ACETYLTRANSFERASE"/>
    <property type="match status" value="1"/>
</dbReference>